<dbReference type="InterPro" id="IPR013785">
    <property type="entry name" value="Aldolase_TIM"/>
</dbReference>
<gene>
    <name evidence="2" type="ORF">SAMN05444005_10184</name>
</gene>
<dbReference type="PROSITE" id="PS50844">
    <property type="entry name" value="AFP_LIKE"/>
    <property type="match status" value="1"/>
</dbReference>
<dbReference type="EMBL" id="FOEI01000001">
    <property type="protein sequence ID" value="SEP54896.1"/>
    <property type="molecule type" value="Genomic_DNA"/>
</dbReference>
<organism evidence="2 3">
    <name type="scientific">Flavobacterium urocaniciphilum</name>
    <dbReference type="NCBI Taxonomy" id="1299341"/>
    <lineage>
        <taxon>Bacteria</taxon>
        <taxon>Pseudomonadati</taxon>
        <taxon>Bacteroidota</taxon>
        <taxon>Flavobacteriia</taxon>
        <taxon>Flavobacteriales</taxon>
        <taxon>Flavobacteriaceae</taxon>
        <taxon>Flavobacterium</taxon>
    </lineage>
</organism>
<dbReference type="InterPro" id="IPR006190">
    <property type="entry name" value="SAF_AFP_Neu5Ac"/>
</dbReference>
<dbReference type="Proteomes" id="UP000198648">
    <property type="component" value="Unassembled WGS sequence"/>
</dbReference>
<dbReference type="Gene3D" id="3.90.1210.10">
    <property type="entry name" value="Antifreeze-like/N-acetylneuraminic acid synthase C-terminal domain"/>
    <property type="match status" value="1"/>
</dbReference>
<dbReference type="InterPro" id="IPR013132">
    <property type="entry name" value="PseI/NeuA/B-like_N"/>
</dbReference>
<protein>
    <submittedName>
        <fullName evidence="2">N-acetylneuraminate synthase</fullName>
    </submittedName>
</protein>
<dbReference type="PANTHER" id="PTHR42966">
    <property type="entry name" value="N-ACETYLNEURAMINATE SYNTHASE"/>
    <property type="match status" value="1"/>
</dbReference>
<dbReference type="GO" id="GO:0047444">
    <property type="term" value="F:N-acylneuraminate-9-phosphate synthase activity"/>
    <property type="evidence" value="ECO:0007669"/>
    <property type="project" value="TreeGrafter"/>
</dbReference>
<proteinExistence type="predicted"/>
<dbReference type="Pfam" id="PF03102">
    <property type="entry name" value="NeuB"/>
    <property type="match status" value="1"/>
</dbReference>
<dbReference type="STRING" id="1299341.SAMN05444005_10184"/>
<dbReference type="GO" id="GO:0016051">
    <property type="term" value="P:carbohydrate biosynthetic process"/>
    <property type="evidence" value="ECO:0007669"/>
    <property type="project" value="InterPro"/>
</dbReference>
<dbReference type="PANTHER" id="PTHR42966:SF1">
    <property type="entry name" value="SIALIC ACID SYNTHASE"/>
    <property type="match status" value="1"/>
</dbReference>
<reference evidence="2 3" key="1">
    <citation type="submission" date="2016-10" db="EMBL/GenBank/DDBJ databases">
        <authorList>
            <person name="de Groot N.N."/>
        </authorList>
    </citation>
    <scope>NUCLEOTIDE SEQUENCE [LARGE SCALE GENOMIC DNA]</scope>
    <source>
        <strain evidence="2 3">DSM 27078</strain>
    </source>
</reference>
<dbReference type="OrthoDB" id="9814210at2"/>
<dbReference type="InterPro" id="IPR051690">
    <property type="entry name" value="PseI-like"/>
</dbReference>
<dbReference type="RefSeq" id="WP_091463564.1">
    <property type="nucleotide sequence ID" value="NZ_FOEI01000001.1"/>
</dbReference>
<evidence type="ECO:0000313" key="3">
    <source>
        <dbReference type="Proteomes" id="UP000198648"/>
    </source>
</evidence>
<dbReference type="InterPro" id="IPR057736">
    <property type="entry name" value="SAF_PseI/NeuA/NeuB"/>
</dbReference>
<dbReference type="SUPFAM" id="SSF51569">
    <property type="entry name" value="Aldolase"/>
    <property type="match status" value="1"/>
</dbReference>
<evidence type="ECO:0000259" key="1">
    <source>
        <dbReference type="PROSITE" id="PS50844"/>
    </source>
</evidence>
<dbReference type="InterPro" id="IPR036732">
    <property type="entry name" value="AFP_Neu5c_C_sf"/>
</dbReference>
<sequence length="340" mass="38574">MKNLNFPYLIAEIGQAHEGSLGILHSYIDAVAATGVHAIKFQMHIAEAESSSFEPFRVKFSYEDNTRYDYWKRMEFTLEQWKGIKTHCDEVGLDFICSPFSNLAVNWLEEIGVKYYKIGSGEVNNLLLLEKIAKTNKPVIISSGMSSFSELDKTVSFLKERNVDFSILQCTTSYPTQPEQFGFNVIQELKEKYQVKVGFSDHSAKIATNLAAVALGAEILEFHVVFDRRIFGPDSKSSLTINEVSQLVEDVNATYTAIQNPINKNNNEQFSELKSIFEKSLAINKNLPEGHVITFDDLEAKKPKGYGIDALKFQDIIGLKLKHDMKQWDFINENDLTNDK</sequence>
<accession>A0A1H8YRV3</accession>
<keyword evidence="3" id="KW-1185">Reference proteome</keyword>
<dbReference type="CDD" id="cd11615">
    <property type="entry name" value="SAF_NeuB_like"/>
    <property type="match status" value="1"/>
</dbReference>
<evidence type="ECO:0000313" key="2">
    <source>
        <dbReference type="EMBL" id="SEP54896.1"/>
    </source>
</evidence>
<dbReference type="AlphaFoldDB" id="A0A1H8YRV3"/>
<feature type="domain" description="AFP-like" evidence="1">
    <location>
        <begin position="280"/>
        <end position="339"/>
    </location>
</feature>
<name>A0A1H8YRV3_9FLAO</name>
<dbReference type="Gene3D" id="3.20.20.70">
    <property type="entry name" value="Aldolase class I"/>
    <property type="match status" value="1"/>
</dbReference>
<dbReference type="SUPFAM" id="SSF51269">
    <property type="entry name" value="AFP III-like domain"/>
    <property type="match status" value="1"/>
</dbReference>